<dbReference type="GO" id="GO:0000978">
    <property type="term" value="F:RNA polymerase II cis-regulatory region sequence-specific DNA binding"/>
    <property type="evidence" value="ECO:0007669"/>
    <property type="project" value="TreeGrafter"/>
</dbReference>
<dbReference type="PANTHER" id="PTHR14003:SF19">
    <property type="entry name" value="YY2 TRANSCRIPTION FACTOR"/>
    <property type="match status" value="1"/>
</dbReference>
<feature type="region of interest" description="Disordered" evidence="6">
    <location>
        <begin position="419"/>
        <end position="461"/>
    </location>
</feature>
<proteinExistence type="predicted"/>
<keyword evidence="9" id="KW-1185">Reference proteome</keyword>
<name>A0AA38P885_9AGAR</name>
<feature type="domain" description="C2H2-type" evidence="7">
    <location>
        <begin position="341"/>
        <end position="371"/>
    </location>
</feature>
<dbReference type="InterPro" id="IPR013087">
    <property type="entry name" value="Znf_C2H2_type"/>
</dbReference>
<dbReference type="Proteomes" id="UP001163846">
    <property type="component" value="Unassembled WGS sequence"/>
</dbReference>
<dbReference type="SMART" id="SM00355">
    <property type="entry name" value="ZnF_C2H2"/>
    <property type="match status" value="3"/>
</dbReference>
<gene>
    <name evidence="8" type="ORF">F5878DRAFT_621002</name>
</gene>
<evidence type="ECO:0000256" key="1">
    <source>
        <dbReference type="ARBA" id="ARBA00022723"/>
    </source>
</evidence>
<dbReference type="GO" id="GO:0000785">
    <property type="term" value="C:chromatin"/>
    <property type="evidence" value="ECO:0007669"/>
    <property type="project" value="TreeGrafter"/>
</dbReference>
<dbReference type="Pfam" id="PF00096">
    <property type="entry name" value="zf-C2H2"/>
    <property type="match status" value="1"/>
</dbReference>
<feature type="compositionally biased region" description="Basic and acidic residues" evidence="6">
    <location>
        <begin position="434"/>
        <end position="443"/>
    </location>
</feature>
<dbReference type="PANTHER" id="PTHR14003">
    <property type="entry name" value="TRANSCRIPTIONAL REPRESSOR PROTEIN YY"/>
    <property type="match status" value="1"/>
</dbReference>
<feature type="compositionally biased region" description="Basic and acidic residues" evidence="6">
    <location>
        <begin position="44"/>
        <end position="59"/>
    </location>
</feature>
<feature type="domain" description="C2H2-type" evidence="7">
    <location>
        <begin position="371"/>
        <end position="399"/>
    </location>
</feature>
<reference evidence="8" key="1">
    <citation type="submission" date="2022-08" db="EMBL/GenBank/DDBJ databases">
        <authorList>
            <consortium name="DOE Joint Genome Institute"/>
            <person name="Min B."/>
            <person name="Riley R."/>
            <person name="Sierra-Patev S."/>
            <person name="Naranjo-Ortiz M."/>
            <person name="Looney B."/>
            <person name="Konkel Z."/>
            <person name="Slot J.C."/>
            <person name="Sakamoto Y."/>
            <person name="Steenwyk J.L."/>
            <person name="Rokas A."/>
            <person name="Carro J."/>
            <person name="Camarero S."/>
            <person name="Ferreira P."/>
            <person name="Molpeceres G."/>
            <person name="Ruiz-Duenas F.J."/>
            <person name="Serrano A."/>
            <person name="Henrissat B."/>
            <person name="Drula E."/>
            <person name="Hughes K.W."/>
            <person name="Mata J.L."/>
            <person name="Ishikawa N.K."/>
            <person name="Vargas-Isla R."/>
            <person name="Ushijima S."/>
            <person name="Smith C.A."/>
            <person name="Ahrendt S."/>
            <person name="Andreopoulos W."/>
            <person name="He G."/>
            <person name="Labutti K."/>
            <person name="Lipzen A."/>
            <person name="Ng V."/>
            <person name="Sandor L."/>
            <person name="Barry K."/>
            <person name="Martinez A.T."/>
            <person name="Xiao Y."/>
            <person name="Gibbons J.G."/>
            <person name="Terashima K."/>
            <person name="Hibbett D.S."/>
            <person name="Grigoriev I.V."/>
        </authorList>
    </citation>
    <scope>NUCLEOTIDE SEQUENCE</scope>
    <source>
        <strain evidence="8">TFB9207</strain>
    </source>
</reference>
<evidence type="ECO:0000256" key="2">
    <source>
        <dbReference type="ARBA" id="ARBA00022737"/>
    </source>
</evidence>
<dbReference type="AlphaFoldDB" id="A0AA38P885"/>
<evidence type="ECO:0000256" key="6">
    <source>
        <dbReference type="SAM" id="MobiDB-lite"/>
    </source>
</evidence>
<keyword evidence="1" id="KW-0479">Metal-binding</keyword>
<dbReference type="PROSITE" id="PS00028">
    <property type="entry name" value="ZINC_FINGER_C2H2_1"/>
    <property type="match status" value="2"/>
</dbReference>
<feature type="region of interest" description="Disordered" evidence="6">
    <location>
        <begin position="491"/>
        <end position="513"/>
    </location>
</feature>
<evidence type="ECO:0000259" key="7">
    <source>
        <dbReference type="PROSITE" id="PS50157"/>
    </source>
</evidence>
<dbReference type="Gene3D" id="3.30.160.60">
    <property type="entry name" value="Classic Zinc Finger"/>
    <property type="match status" value="2"/>
</dbReference>
<feature type="region of interest" description="Disordered" evidence="6">
    <location>
        <begin position="1"/>
        <end position="80"/>
    </location>
</feature>
<keyword evidence="3 5" id="KW-0863">Zinc-finger</keyword>
<keyword evidence="4" id="KW-0862">Zinc</keyword>
<evidence type="ECO:0000313" key="8">
    <source>
        <dbReference type="EMBL" id="KAJ3837898.1"/>
    </source>
</evidence>
<dbReference type="GO" id="GO:0031519">
    <property type="term" value="C:PcG protein complex"/>
    <property type="evidence" value="ECO:0007669"/>
    <property type="project" value="TreeGrafter"/>
</dbReference>
<organism evidence="8 9">
    <name type="scientific">Lentinula raphanica</name>
    <dbReference type="NCBI Taxonomy" id="153919"/>
    <lineage>
        <taxon>Eukaryota</taxon>
        <taxon>Fungi</taxon>
        <taxon>Dikarya</taxon>
        <taxon>Basidiomycota</taxon>
        <taxon>Agaricomycotina</taxon>
        <taxon>Agaricomycetes</taxon>
        <taxon>Agaricomycetidae</taxon>
        <taxon>Agaricales</taxon>
        <taxon>Marasmiineae</taxon>
        <taxon>Omphalotaceae</taxon>
        <taxon>Lentinula</taxon>
    </lineage>
</organism>
<keyword evidence="2" id="KW-0677">Repeat</keyword>
<dbReference type="GO" id="GO:0008270">
    <property type="term" value="F:zinc ion binding"/>
    <property type="evidence" value="ECO:0007669"/>
    <property type="project" value="UniProtKB-KW"/>
</dbReference>
<feature type="compositionally biased region" description="Acidic residues" evidence="6">
    <location>
        <begin position="17"/>
        <end position="42"/>
    </location>
</feature>
<feature type="compositionally biased region" description="Acidic residues" evidence="6">
    <location>
        <begin position="659"/>
        <end position="673"/>
    </location>
</feature>
<comment type="caution">
    <text evidence="8">The sequence shown here is derived from an EMBL/GenBank/DDBJ whole genome shotgun (WGS) entry which is preliminary data.</text>
</comment>
<evidence type="ECO:0000256" key="3">
    <source>
        <dbReference type="ARBA" id="ARBA00022771"/>
    </source>
</evidence>
<feature type="domain" description="C2H2-type" evidence="7">
    <location>
        <begin position="296"/>
        <end position="325"/>
    </location>
</feature>
<dbReference type="EMBL" id="MU806215">
    <property type="protein sequence ID" value="KAJ3837898.1"/>
    <property type="molecule type" value="Genomic_DNA"/>
</dbReference>
<dbReference type="PROSITE" id="PS50157">
    <property type="entry name" value="ZINC_FINGER_C2H2_2"/>
    <property type="match status" value="3"/>
</dbReference>
<accession>A0AA38P885</accession>
<sequence length="673" mass="72050">MSEAAQDPLDQASALADVEEDWDENEEGDYDEDEDDDIDAQAEEMARKLNEQLWEDMRRAGATASTSAPSTDVQPAPPELPLQDAPTAVREPSSKEEAVLATIKTIIALLHRDSVAHDTLASTSLPDSSFSSVLDALNQILTSRTISKSTASVLSQALITLAGSEVLFGMLNGRDGAQNKLLGKRKREEESATVTPSKQSSIYDMVFNAVHVVTHALHTSSSINPALINSIQSSLQDIFLFSVSLSAKPLEPSTSPTTAILREISGLIQVLGVLSGIQIGVNIPYGSDQDLNTMVYPCAAPSCSKTFKQLAHLRTHEHAHHTQSTISTNSGNATATYERPFPCTYPSCSASFLRNHDLKRHIKVAHERKSFKCGGCGKTFSRRDAIKRHKDANMTKTQTLLFSNQPVVMCYDAEVIEVEGEGEDQEPDEDDTTPDSKRARADDEAGTNTARESEEEEEGEIAQATINSARDVLLQLHPLLRAVVAKASGAPLPLIPVPPDPGSGGSSSNHQSIPETAITSTVDHSIPQNSPNPTMSAQTEDILGMKPGMESRPVIDHASHTGSVKEELVLTESSAGIPATSALDTSALHLSVSVTSSAPQHDIQTEQALSSEQLSQSAQVSRPAPPDVDLLSKEIDEGGASGKMDDAEDEGDRRIAENTDSDADADGEVDTDL</sequence>
<protein>
    <recommendedName>
        <fullName evidence="7">C2H2-type domain-containing protein</fullName>
    </recommendedName>
</protein>
<evidence type="ECO:0000313" key="9">
    <source>
        <dbReference type="Proteomes" id="UP001163846"/>
    </source>
</evidence>
<dbReference type="InterPro" id="IPR036236">
    <property type="entry name" value="Znf_C2H2_sf"/>
</dbReference>
<evidence type="ECO:0000256" key="5">
    <source>
        <dbReference type="PROSITE-ProRule" id="PRU00042"/>
    </source>
</evidence>
<evidence type="ECO:0000256" key="4">
    <source>
        <dbReference type="ARBA" id="ARBA00022833"/>
    </source>
</evidence>
<feature type="region of interest" description="Disordered" evidence="6">
    <location>
        <begin position="598"/>
        <end position="673"/>
    </location>
</feature>
<feature type="compositionally biased region" description="Low complexity" evidence="6">
    <location>
        <begin position="62"/>
        <end position="71"/>
    </location>
</feature>
<dbReference type="SUPFAM" id="SSF57667">
    <property type="entry name" value="beta-beta-alpha zinc fingers"/>
    <property type="match status" value="1"/>
</dbReference>
<feature type="compositionally biased region" description="Low complexity" evidence="6">
    <location>
        <begin position="606"/>
        <end position="619"/>
    </location>
</feature>
<dbReference type="GO" id="GO:0005667">
    <property type="term" value="C:transcription regulator complex"/>
    <property type="evidence" value="ECO:0007669"/>
    <property type="project" value="TreeGrafter"/>
</dbReference>
<feature type="compositionally biased region" description="Acidic residues" evidence="6">
    <location>
        <begin position="419"/>
        <end position="433"/>
    </location>
</feature>
<dbReference type="GO" id="GO:0000981">
    <property type="term" value="F:DNA-binding transcription factor activity, RNA polymerase II-specific"/>
    <property type="evidence" value="ECO:0007669"/>
    <property type="project" value="TreeGrafter"/>
</dbReference>